<dbReference type="EMBL" id="CM007384">
    <property type="protein sequence ID" value="ONK72293.1"/>
    <property type="molecule type" value="Genomic_DNA"/>
</dbReference>
<keyword evidence="3" id="KW-1185">Reference proteome</keyword>
<reference evidence="3" key="1">
    <citation type="journal article" date="2017" name="Nat. Commun.">
        <title>The asparagus genome sheds light on the origin and evolution of a young Y chromosome.</title>
        <authorList>
            <person name="Harkess A."/>
            <person name="Zhou J."/>
            <person name="Xu C."/>
            <person name="Bowers J.E."/>
            <person name="Van der Hulst R."/>
            <person name="Ayyampalayam S."/>
            <person name="Mercati F."/>
            <person name="Riccardi P."/>
            <person name="McKain M.R."/>
            <person name="Kakrana A."/>
            <person name="Tang H."/>
            <person name="Ray J."/>
            <person name="Groenendijk J."/>
            <person name="Arikit S."/>
            <person name="Mathioni S.M."/>
            <person name="Nakano M."/>
            <person name="Shan H."/>
            <person name="Telgmann-Rauber A."/>
            <person name="Kanno A."/>
            <person name="Yue Z."/>
            <person name="Chen H."/>
            <person name="Li W."/>
            <person name="Chen Y."/>
            <person name="Xu X."/>
            <person name="Zhang Y."/>
            <person name="Luo S."/>
            <person name="Chen H."/>
            <person name="Gao J."/>
            <person name="Mao Z."/>
            <person name="Pires J.C."/>
            <person name="Luo M."/>
            <person name="Kudrna D."/>
            <person name="Wing R.A."/>
            <person name="Meyers B.C."/>
            <person name="Yi K."/>
            <person name="Kong H."/>
            <person name="Lavrijsen P."/>
            <person name="Sunseri F."/>
            <person name="Falavigna A."/>
            <person name="Ye Y."/>
            <person name="Leebens-Mack J.H."/>
            <person name="Chen G."/>
        </authorList>
    </citation>
    <scope>NUCLEOTIDE SEQUENCE [LARGE SCALE GENOMIC DNA]</scope>
    <source>
        <strain evidence="3">cv. DH0086</strain>
    </source>
</reference>
<dbReference type="Proteomes" id="UP000243459">
    <property type="component" value="Chromosome 4"/>
</dbReference>
<accession>A0A5P1F3I4</accession>
<protein>
    <submittedName>
        <fullName evidence="2">Uncharacterized protein</fullName>
    </submittedName>
</protein>
<dbReference type="AlphaFoldDB" id="A0A5P1F3I4"/>
<feature type="compositionally biased region" description="Basic and acidic residues" evidence="1">
    <location>
        <begin position="21"/>
        <end position="57"/>
    </location>
</feature>
<proteinExistence type="predicted"/>
<evidence type="ECO:0000313" key="2">
    <source>
        <dbReference type="EMBL" id="ONK72293.1"/>
    </source>
</evidence>
<gene>
    <name evidence="2" type="ORF">A4U43_C04F17830</name>
</gene>
<name>A0A5P1F3I4_ASPOF</name>
<evidence type="ECO:0000256" key="1">
    <source>
        <dbReference type="SAM" id="MobiDB-lite"/>
    </source>
</evidence>
<dbReference type="Gramene" id="ONK72293">
    <property type="protein sequence ID" value="ONK72293"/>
    <property type="gene ID" value="A4U43_C04F17830"/>
</dbReference>
<evidence type="ECO:0000313" key="3">
    <source>
        <dbReference type="Proteomes" id="UP000243459"/>
    </source>
</evidence>
<sequence>MILKKSEAAIHILPEQDMSRYVHEEIKQEPTRRKAKREEKLDSENSLRNKRVKKEEGSQSTVALTEAYEKLSILNEVYEQELVSLGIDTKAIKVDIEKRFAKQKQERENLRER</sequence>
<feature type="region of interest" description="Disordered" evidence="1">
    <location>
        <begin position="21"/>
        <end position="59"/>
    </location>
</feature>
<organism evidence="2 3">
    <name type="scientific">Asparagus officinalis</name>
    <name type="common">Garden asparagus</name>
    <dbReference type="NCBI Taxonomy" id="4686"/>
    <lineage>
        <taxon>Eukaryota</taxon>
        <taxon>Viridiplantae</taxon>
        <taxon>Streptophyta</taxon>
        <taxon>Embryophyta</taxon>
        <taxon>Tracheophyta</taxon>
        <taxon>Spermatophyta</taxon>
        <taxon>Magnoliopsida</taxon>
        <taxon>Liliopsida</taxon>
        <taxon>Asparagales</taxon>
        <taxon>Asparagaceae</taxon>
        <taxon>Asparagoideae</taxon>
        <taxon>Asparagus</taxon>
    </lineage>
</organism>